<feature type="transmembrane region" description="Helical" evidence="7">
    <location>
        <begin position="30"/>
        <end position="53"/>
    </location>
</feature>
<evidence type="ECO:0000256" key="5">
    <source>
        <dbReference type="ARBA" id="ARBA00022989"/>
    </source>
</evidence>
<dbReference type="RefSeq" id="WP_063498742.1">
    <property type="nucleotide sequence ID" value="NZ_CP014579.1"/>
</dbReference>
<dbReference type="PANTHER" id="PTHR33884:SF3">
    <property type="entry name" value="UPF0410 PROTEIN YMGE"/>
    <property type="match status" value="1"/>
</dbReference>
<dbReference type="STRING" id="1804984.AYM40_24145"/>
<evidence type="ECO:0000313" key="9">
    <source>
        <dbReference type="Proteomes" id="UP000076852"/>
    </source>
</evidence>
<dbReference type="Pfam" id="PF04226">
    <property type="entry name" value="Transgly_assoc"/>
    <property type="match status" value="1"/>
</dbReference>
<accession>A0A160FS07</accession>
<reference evidence="8 9" key="1">
    <citation type="journal article" date="2016" name="Gene">
        <title>PacBio SMRT assembly of a complex multi-replicon genome reveals chlorocatechol degradative operon in a region of genome plasticity.</title>
        <authorList>
            <person name="Ricker N."/>
            <person name="Shen S.Y."/>
            <person name="Goordial J."/>
            <person name="Jin S."/>
            <person name="Fulthorpe R.R."/>
        </authorList>
    </citation>
    <scope>NUCLEOTIDE SEQUENCE [LARGE SCALE GENOMIC DNA]</scope>
    <source>
        <strain evidence="8 9">OLGA172</strain>
    </source>
</reference>
<keyword evidence="3" id="KW-1003">Cell membrane</keyword>
<dbReference type="GO" id="GO:0005886">
    <property type="term" value="C:plasma membrane"/>
    <property type="evidence" value="ECO:0007669"/>
    <property type="project" value="UniProtKB-SubCell"/>
</dbReference>
<evidence type="ECO:0000256" key="1">
    <source>
        <dbReference type="ARBA" id="ARBA00004651"/>
    </source>
</evidence>
<evidence type="ECO:0000256" key="4">
    <source>
        <dbReference type="ARBA" id="ARBA00022692"/>
    </source>
</evidence>
<evidence type="ECO:0000256" key="3">
    <source>
        <dbReference type="ARBA" id="ARBA00022475"/>
    </source>
</evidence>
<evidence type="ECO:0008006" key="10">
    <source>
        <dbReference type="Google" id="ProtNLM"/>
    </source>
</evidence>
<protein>
    <recommendedName>
        <fullName evidence="10">Transglycosylase</fullName>
    </recommendedName>
</protein>
<comment type="similarity">
    <text evidence="2">Belongs to the UPF0410 family.</text>
</comment>
<keyword evidence="9" id="KW-1185">Reference proteome</keyword>
<dbReference type="KEGG" id="buz:AYM40_24145"/>
<name>A0A160FS07_9BURK</name>
<sequence>MEHGIIAWLIIGAIAGWLAGVLVKGGGFGLIVDIIVGIVGAFIGGWLAGVLHISLGGGWLGSIITAVIGAVILLFLIRLVRRGT</sequence>
<keyword evidence="5 7" id="KW-1133">Transmembrane helix</keyword>
<keyword evidence="6 7" id="KW-0472">Membrane</keyword>
<dbReference type="EMBL" id="CP014579">
    <property type="protein sequence ID" value="ANB75456.1"/>
    <property type="molecule type" value="Genomic_DNA"/>
</dbReference>
<proteinExistence type="inferred from homology"/>
<dbReference type="PANTHER" id="PTHR33884">
    <property type="entry name" value="UPF0410 PROTEIN YMGE"/>
    <property type="match status" value="1"/>
</dbReference>
<feature type="transmembrane region" description="Helical" evidence="7">
    <location>
        <begin position="59"/>
        <end position="80"/>
    </location>
</feature>
<gene>
    <name evidence="8" type="ORF">AYM40_24145</name>
</gene>
<comment type="subcellular location">
    <subcellularLocation>
        <location evidence="1">Cell membrane</location>
        <topology evidence="1">Multi-pass membrane protein</topology>
    </subcellularLocation>
</comment>
<evidence type="ECO:0000256" key="7">
    <source>
        <dbReference type="SAM" id="Phobius"/>
    </source>
</evidence>
<dbReference type="AlphaFoldDB" id="A0A160FS07"/>
<evidence type="ECO:0000313" key="8">
    <source>
        <dbReference type="EMBL" id="ANB75456.1"/>
    </source>
</evidence>
<dbReference type="InterPro" id="IPR007341">
    <property type="entry name" value="Transgly_assoc"/>
</dbReference>
<dbReference type="Proteomes" id="UP000076852">
    <property type="component" value="Chromosome 2"/>
</dbReference>
<organism evidence="8 9">
    <name type="scientific">Paraburkholderia phytofirmans OLGA172</name>
    <dbReference type="NCBI Taxonomy" id="1417228"/>
    <lineage>
        <taxon>Bacteria</taxon>
        <taxon>Pseudomonadati</taxon>
        <taxon>Pseudomonadota</taxon>
        <taxon>Betaproteobacteria</taxon>
        <taxon>Burkholderiales</taxon>
        <taxon>Burkholderiaceae</taxon>
        <taxon>Paraburkholderia</taxon>
    </lineage>
</organism>
<evidence type="ECO:0000256" key="6">
    <source>
        <dbReference type="ARBA" id="ARBA00023136"/>
    </source>
</evidence>
<evidence type="ECO:0000256" key="2">
    <source>
        <dbReference type="ARBA" id="ARBA00011006"/>
    </source>
</evidence>
<feature type="transmembrane region" description="Helical" evidence="7">
    <location>
        <begin position="6"/>
        <end position="23"/>
    </location>
</feature>
<keyword evidence="4 7" id="KW-0812">Transmembrane</keyword>